<dbReference type="EMBL" id="QKUF01000038">
    <property type="protein sequence ID" value="PZW20981.1"/>
    <property type="molecule type" value="Genomic_DNA"/>
</dbReference>
<organism evidence="1 2">
    <name type="scientific">Thermosporothrix hazakensis</name>
    <dbReference type="NCBI Taxonomy" id="644383"/>
    <lineage>
        <taxon>Bacteria</taxon>
        <taxon>Bacillati</taxon>
        <taxon>Chloroflexota</taxon>
        <taxon>Ktedonobacteria</taxon>
        <taxon>Ktedonobacterales</taxon>
        <taxon>Thermosporotrichaceae</taxon>
        <taxon>Thermosporothrix</taxon>
    </lineage>
</organism>
<gene>
    <name evidence="1" type="ORF">EI42_05742</name>
</gene>
<evidence type="ECO:0000313" key="1">
    <source>
        <dbReference type="EMBL" id="PZW20981.1"/>
    </source>
</evidence>
<protein>
    <submittedName>
        <fullName evidence="1">Uncharacterized protein</fullName>
    </submittedName>
</protein>
<name>A0A326TV70_THEHA</name>
<proteinExistence type="predicted"/>
<accession>A0A326TV70</accession>
<comment type="caution">
    <text evidence="1">The sequence shown here is derived from an EMBL/GenBank/DDBJ whole genome shotgun (WGS) entry which is preliminary data.</text>
</comment>
<dbReference type="Proteomes" id="UP000248806">
    <property type="component" value="Unassembled WGS sequence"/>
</dbReference>
<evidence type="ECO:0000313" key="2">
    <source>
        <dbReference type="Proteomes" id="UP000248806"/>
    </source>
</evidence>
<sequence>MITFFPPQRTSIHILSWCEQCAIYADETHAWLRHDGQVPFVKTTIWVPDPEGWEVLHGREYYGSGLGYWRAEQPWKPWRNGFVYREAPHYIITHLASGSRMPFTCYTEKHARAMIAEMAKLVDWNRSLIDLTSDPAWKQIITQCAAIYRQVVEKEEGAPHACAR</sequence>
<dbReference type="RefSeq" id="WP_111325981.1">
    <property type="nucleotide sequence ID" value="NZ_BIFX01000001.1"/>
</dbReference>
<dbReference type="AlphaFoldDB" id="A0A326TV70"/>
<reference evidence="1 2" key="1">
    <citation type="submission" date="2018-06" db="EMBL/GenBank/DDBJ databases">
        <title>Genomic Encyclopedia of Archaeal and Bacterial Type Strains, Phase II (KMG-II): from individual species to whole genera.</title>
        <authorList>
            <person name="Goeker M."/>
        </authorList>
    </citation>
    <scope>NUCLEOTIDE SEQUENCE [LARGE SCALE GENOMIC DNA]</scope>
    <source>
        <strain evidence="1 2">ATCC BAA-1881</strain>
    </source>
</reference>
<keyword evidence="2" id="KW-1185">Reference proteome</keyword>